<name>A0A212FJI8_DANPL</name>
<dbReference type="KEGG" id="dpl:KGM_213628A"/>
<proteinExistence type="predicted"/>
<organism evidence="1 2">
    <name type="scientific">Danaus plexippus plexippus</name>
    <dbReference type="NCBI Taxonomy" id="278856"/>
    <lineage>
        <taxon>Eukaryota</taxon>
        <taxon>Metazoa</taxon>
        <taxon>Ecdysozoa</taxon>
        <taxon>Arthropoda</taxon>
        <taxon>Hexapoda</taxon>
        <taxon>Insecta</taxon>
        <taxon>Pterygota</taxon>
        <taxon>Neoptera</taxon>
        <taxon>Endopterygota</taxon>
        <taxon>Lepidoptera</taxon>
        <taxon>Glossata</taxon>
        <taxon>Ditrysia</taxon>
        <taxon>Papilionoidea</taxon>
        <taxon>Nymphalidae</taxon>
        <taxon>Danainae</taxon>
        <taxon>Danaini</taxon>
        <taxon>Danaina</taxon>
        <taxon>Danaus</taxon>
        <taxon>Danaus</taxon>
    </lineage>
</organism>
<feature type="non-terminal residue" evidence="1">
    <location>
        <position position="13"/>
    </location>
</feature>
<accession>A0A212FJI8</accession>
<dbReference type="EMBL" id="AGBW02008266">
    <property type="protein sequence ID" value="OWR53894.1"/>
    <property type="molecule type" value="Genomic_DNA"/>
</dbReference>
<gene>
    <name evidence="1" type="ORF">KGM_213628A</name>
</gene>
<sequence length="13" mass="1514">MCPLSFPDFVTQE</sequence>
<dbReference type="Proteomes" id="UP000007151">
    <property type="component" value="Unassembled WGS sequence"/>
</dbReference>
<evidence type="ECO:0000313" key="2">
    <source>
        <dbReference type="Proteomes" id="UP000007151"/>
    </source>
</evidence>
<protein>
    <submittedName>
        <fullName evidence="1">Uncharacterized protein</fullName>
    </submittedName>
</protein>
<reference evidence="1 2" key="1">
    <citation type="journal article" date="2011" name="Cell">
        <title>The monarch butterfly genome yields insights into long-distance migration.</title>
        <authorList>
            <person name="Zhan S."/>
            <person name="Merlin C."/>
            <person name="Boore J.L."/>
            <person name="Reppert S.M."/>
        </authorList>
    </citation>
    <scope>NUCLEOTIDE SEQUENCE [LARGE SCALE GENOMIC DNA]</scope>
    <source>
        <strain evidence="1">F-2</strain>
    </source>
</reference>
<dbReference type="InParanoid" id="A0A212FJI8"/>
<evidence type="ECO:0000313" key="1">
    <source>
        <dbReference type="EMBL" id="OWR53894.1"/>
    </source>
</evidence>
<comment type="caution">
    <text evidence="1">The sequence shown here is derived from an EMBL/GenBank/DDBJ whole genome shotgun (WGS) entry which is preliminary data.</text>
</comment>
<keyword evidence="2" id="KW-1185">Reference proteome</keyword>